<evidence type="ECO:0000259" key="8">
    <source>
        <dbReference type="PROSITE" id="PS50011"/>
    </source>
</evidence>
<dbReference type="PROSITE" id="PS00108">
    <property type="entry name" value="PROTEIN_KINASE_ST"/>
    <property type="match status" value="1"/>
</dbReference>
<dbReference type="InterPro" id="IPR008271">
    <property type="entry name" value="Ser/Thr_kinase_AS"/>
</dbReference>
<evidence type="ECO:0000313" key="10">
    <source>
        <dbReference type="Proteomes" id="UP000179807"/>
    </source>
</evidence>
<evidence type="ECO:0000256" key="7">
    <source>
        <dbReference type="RuleBase" id="RU000304"/>
    </source>
</evidence>
<evidence type="ECO:0000256" key="3">
    <source>
        <dbReference type="ARBA" id="ARBA00022741"/>
    </source>
</evidence>
<dbReference type="GeneID" id="94845336"/>
<dbReference type="Proteomes" id="UP000179807">
    <property type="component" value="Unassembled WGS sequence"/>
</dbReference>
<accession>A0A1J4JHD7</accession>
<organism evidence="9 10">
    <name type="scientific">Tritrichomonas foetus</name>
    <dbReference type="NCBI Taxonomy" id="1144522"/>
    <lineage>
        <taxon>Eukaryota</taxon>
        <taxon>Metamonada</taxon>
        <taxon>Parabasalia</taxon>
        <taxon>Tritrichomonadida</taxon>
        <taxon>Tritrichomonadidae</taxon>
        <taxon>Tritrichomonas</taxon>
    </lineage>
</organism>
<keyword evidence="3 6" id="KW-0547">Nucleotide-binding</keyword>
<evidence type="ECO:0000256" key="1">
    <source>
        <dbReference type="ARBA" id="ARBA00022527"/>
    </source>
</evidence>
<dbReference type="SMART" id="SM00220">
    <property type="entry name" value="S_TKc"/>
    <property type="match status" value="1"/>
</dbReference>
<keyword evidence="4 9" id="KW-0418">Kinase</keyword>
<dbReference type="PROSITE" id="PS00107">
    <property type="entry name" value="PROTEIN_KINASE_ATP"/>
    <property type="match status" value="1"/>
</dbReference>
<dbReference type="InterPro" id="IPR017441">
    <property type="entry name" value="Protein_kinase_ATP_BS"/>
</dbReference>
<dbReference type="FunFam" id="3.30.200.20:FF:000042">
    <property type="entry name" value="Aurora kinase A"/>
    <property type="match status" value="1"/>
</dbReference>
<gene>
    <name evidence="9" type="ORF">TRFO_36101</name>
</gene>
<dbReference type="CDD" id="cd14003">
    <property type="entry name" value="STKc_AMPK-like"/>
    <property type="match status" value="1"/>
</dbReference>
<dbReference type="PROSITE" id="PS50011">
    <property type="entry name" value="PROTEIN_KINASE_DOM"/>
    <property type="match status" value="1"/>
</dbReference>
<dbReference type="RefSeq" id="XP_068350808.1">
    <property type="nucleotide sequence ID" value="XM_068510632.1"/>
</dbReference>
<dbReference type="GO" id="GO:0005737">
    <property type="term" value="C:cytoplasm"/>
    <property type="evidence" value="ECO:0007669"/>
    <property type="project" value="TreeGrafter"/>
</dbReference>
<keyword evidence="2" id="KW-0808">Transferase</keyword>
<dbReference type="FunFam" id="1.10.510.10:FF:000271">
    <property type="entry name" value="Non-specific serine/threonine protein kinase"/>
    <property type="match status" value="1"/>
</dbReference>
<dbReference type="GO" id="GO:0035556">
    <property type="term" value="P:intracellular signal transduction"/>
    <property type="evidence" value="ECO:0007669"/>
    <property type="project" value="TreeGrafter"/>
</dbReference>
<dbReference type="PANTHER" id="PTHR24346">
    <property type="entry name" value="MAP/MICROTUBULE AFFINITY-REGULATING KINASE"/>
    <property type="match status" value="1"/>
</dbReference>
<dbReference type="Pfam" id="PF00069">
    <property type="entry name" value="Pkinase"/>
    <property type="match status" value="1"/>
</dbReference>
<dbReference type="GO" id="GO:0005524">
    <property type="term" value="F:ATP binding"/>
    <property type="evidence" value="ECO:0007669"/>
    <property type="project" value="UniProtKB-UniRule"/>
</dbReference>
<reference evidence="9" key="1">
    <citation type="submission" date="2016-10" db="EMBL/GenBank/DDBJ databases">
        <authorList>
            <person name="Benchimol M."/>
            <person name="Almeida L.G."/>
            <person name="Vasconcelos A.T."/>
            <person name="Perreira-Neves A."/>
            <person name="Rosa I.A."/>
            <person name="Tasca T."/>
            <person name="Bogo M.R."/>
            <person name="de Souza W."/>
        </authorList>
    </citation>
    <scope>NUCLEOTIDE SEQUENCE [LARGE SCALE GENOMIC DNA]</scope>
    <source>
        <strain evidence="9">K</strain>
    </source>
</reference>
<dbReference type="VEuPathDB" id="TrichDB:TRFO_36101"/>
<feature type="binding site" evidence="6">
    <location>
        <position position="46"/>
    </location>
    <ligand>
        <name>ATP</name>
        <dbReference type="ChEBI" id="CHEBI:30616"/>
    </ligand>
</feature>
<comment type="similarity">
    <text evidence="7">Belongs to the protein kinase superfamily.</text>
</comment>
<evidence type="ECO:0000256" key="5">
    <source>
        <dbReference type="ARBA" id="ARBA00022840"/>
    </source>
</evidence>
<dbReference type="GO" id="GO:0004674">
    <property type="term" value="F:protein serine/threonine kinase activity"/>
    <property type="evidence" value="ECO:0007669"/>
    <property type="project" value="UniProtKB-KW"/>
</dbReference>
<evidence type="ECO:0000256" key="6">
    <source>
        <dbReference type="PROSITE-ProRule" id="PRU10141"/>
    </source>
</evidence>
<dbReference type="InterPro" id="IPR011009">
    <property type="entry name" value="Kinase-like_dom_sf"/>
</dbReference>
<keyword evidence="5 6" id="KW-0067">ATP-binding</keyword>
<evidence type="ECO:0000313" key="9">
    <source>
        <dbReference type="EMBL" id="OHS97671.1"/>
    </source>
</evidence>
<dbReference type="OrthoDB" id="193931at2759"/>
<feature type="domain" description="Protein kinase" evidence="8">
    <location>
        <begin position="17"/>
        <end position="269"/>
    </location>
</feature>
<evidence type="ECO:0000256" key="4">
    <source>
        <dbReference type="ARBA" id="ARBA00022777"/>
    </source>
</evidence>
<dbReference type="PANTHER" id="PTHR24346:SF82">
    <property type="entry name" value="KP78A-RELATED"/>
    <property type="match status" value="1"/>
</dbReference>
<dbReference type="Gene3D" id="1.10.510.10">
    <property type="entry name" value="Transferase(Phosphotransferase) domain 1"/>
    <property type="match status" value="1"/>
</dbReference>
<evidence type="ECO:0000256" key="2">
    <source>
        <dbReference type="ARBA" id="ARBA00022679"/>
    </source>
</evidence>
<keyword evidence="10" id="KW-1185">Reference proteome</keyword>
<dbReference type="InterPro" id="IPR000719">
    <property type="entry name" value="Prot_kinase_dom"/>
</dbReference>
<name>A0A1J4JHD7_9EUKA</name>
<dbReference type="AlphaFoldDB" id="A0A1J4JHD7"/>
<protein>
    <submittedName>
        <fullName evidence="9">CAMK family protein kinase</fullName>
    </submittedName>
</protein>
<dbReference type="EMBL" id="MLAK01001102">
    <property type="protein sequence ID" value="OHS97671.1"/>
    <property type="molecule type" value="Genomic_DNA"/>
</dbReference>
<dbReference type="SUPFAM" id="SSF56112">
    <property type="entry name" value="Protein kinase-like (PK-like)"/>
    <property type="match status" value="1"/>
</dbReference>
<keyword evidence="1 7" id="KW-0723">Serine/threonine-protein kinase</keyword>
<proteinExistence type="inferred from homology"/>
<sequence length="380" mass="42898">MIANPEEIPFATRIGDYSILDLIGFGAFSVVRIARNVQTQRLCAVKIVPRDKVATPELEIRFETEIRVLQQMRHPNIVQLIDLKKDNSNYYIFMENCPNGELFQYIVNKKKLSEEEAKGFLFQIVDALKYCHSLGVVHRDMKPENILFDPENNLKITDFGFSRFSDPNGLVNTSCGSPCYASPEILMGIPYDGSKSDIWSTGIILYAMVTGQLPWTKKNQAQLFEQIKNGEYKIPNFLSSECQNLISSMICVDPSKRLSATQVLQHPFLHGVSDRLNQIKMNGLNMVSLHRLDQFFTRDISEPDFGLPPDSGGLNSARAQNFQKASKILTTFSKSGNLKRGKHGRAAVKTIFSNSMAVYTKIPPLKPERRSISVVKVVRK</sequence>
<comment type="caution">
    <text evidence="9">The sequence shown here is derived from an EMBL/GenBank/DDBJ whole genome shotgun (WGS) entry which is preliminary data.</text>
</comment>